<accession>A0A9X3I4T0</accession>
<dbReference type="GO" id="GO:0020037">
    <property type="term" value="F:heme binding"/>
    <property type="evidence" value="ECO:0007669"/>
    <property type="project" value="InterPro"/>
</dbReference>
<dbReference type="InterPro" id="IPR036396">
    <property type="entry name" value="Cyt_P450_sf"/>
</dbReference>
<reference evidence="10" key="1">
    <citation type="submission" date="2022-10" db="EMBL/GenBank/DDBJ databases">
        <title>WGS of marine actinomycetes from Thailand.</title>
        <authorList>
            <person name="Thawai C."/>
        </authorList>
    </citation>
    <scope>NUCLEOTIDE SEQUENCE</scope>
    <source>
        <strain evidence="10">SW21</strain>
    </source>
</reference>
<gene>
    <name evidence="10" type="ORF">OSB52_10605</name>
</gene>
<dbReference type="PRINTS" id="PR00385">
    <property type="entry name" value="P450"/>
</dbReference>
<proteinExistence type="inferred from homology"/>
<dbReference type="Pfam" id="PF00067">
    <property type="entry name" value="p450"/>
    <property type="match status" value="1"/>
</dbReference>
<dbReference type="InterPro" id="IPR001128">
    <property type="entry name" value="Cyt_P450"/>
</dbReference>
<dbReference type="CDD" id="cd11045">
    <property type="entry name" value="CYP136-like"/>
    <property type="match status" value="1"/>
</dbReference>
<keyword evidence="5 9" id="KW-0560">Oxidoreductase</keyword>
<evidence type="ECO:0000313" key="11">
    <source>
        <dbReference type="Proteomes" id="UP001143347"/>
    </source>
</evidence>
<keyword evidence="7 9" id="KW-0503">Monooxygenase</keyword>
<sequence>MVSTGTAAKSTVFAAAPAGSDLLEVPCAQRNGVLEMMAMRRDPFAFGDERLARLGQVSGLNALGVKMVIAAGPRAADEILMNRDKAFANGPAWSYFIGPFFNRGIMLLDFDEHRHHRHILQQAFTPSALKGYMQEMQPMIAERVADLPTGNVKMFEQFKSLTLDVALEVFLGLELPKDQADKINKAFIDTVRAGVAYVRKPVPGGRWWKGLRGRRVLEEFFYDNIAAKRARETPDLFSVLCHVEGDEGEQFTDADVVNHMIFVLMAAHDTSTITMTQMAYRMAKSPEWQRRAREQSLELNPELGYDDLGKLSVLDLVLKESLRMCPPVPAQPRMAVKDTSVQGFFVPKGSMVTVPQMTNHRDPEFFTNPDMFDPERFSAERKEDKGHRMAWTPFGGGVHKCIGLYFGQMEIKTILHHLLRNYEWSVPEGYQIPMDYSALPVPKDKLPVDLRRR</sequence>
<dbReference type="GO" id="GO:0005506">
    <property type="term" value="F:iron ion binding"/>
    <property type="evidence" value="ECO:0007669"/>
    <property type="project" value="InterPro"/>
</dbReference>
<dbReference type="RefSeq" id="WP_266061605.1">
    <property type="nucleotide sequence ID" value="NZ_JAPKFM010000009.1"/>
</dbReference>
<dbReference type="AlphaFoldDB" id="A0A9X3I4T0"/>
<dbReference type="InterPro" id="IPR002403">
    <property type="entry name" value="Cyt_P450_E_grp-IV"/>
</dbReference>
<evidence type="ECO:0000256" key="5">
    <source>
        <dbReference type="ARBA" id="ARBA00023002"/>
    </source>
</evidence>
<evidence type="ECO:0000313" key="10">
    <source>
        <dbReference type="EMBL" id="MCX2964541.1"/>
    </source>
</evidence>
<name>A0A9X3I4T0_9ACTN</name>
<comment type="caution">
    <text evidence="10">The sequence shown here is derived from an EMBL/GenBank/DDBJ whole genome shotgun (WGS) entry which is preliminary data.</text>
</comment>
<evidence type="ECO:0000256" key="8">
    <source>
        <dbReference type="PIRSR" id="PIRSR602403-1"/>
    </source>
</evidence>
<dbReference type="PANTHER" id="PTHR24286:SF24">
    <property type="entry name" value="LANOSTEROL 14-ALPHA DEMETHYLASE"/>
    <property type="match status" value="1"/>
</dbReference>
<dbReference type="InterPro" id="IPR017972">
    <property type="entry name" value="Cyt_P450_CS"/>
</dbReference>
<feature type="binding site" description="axial binding residue" evidence="8">
    <location>
        <position position="401"/>
    </location>
    <ligand>
        <name>heme</name>
        <dbReference type="ChEBI" id="CHEBI:30413"/>
    </ligand>
    <ligandPart>
        <name>Fe</name>
        <dbReference type="ChEBI" id="CHEBI:18248"/>
    </ligandPart>
</feature>
<evidence type="ECO:0000256" key="1">
    <source>
        <dbReference type="ARBA" id="ARBA00001971"/>
    </source>
</evidence>
<dbReference type="Gene3D" id="1.10.630.10">
    <property type="entry name" value="Cytochrome P450"/>
    <property type="match status" value="1"/>
</dbReference>
<evidence type="ECO:0000256" key="4">
    <source>
        <dbReference type="ARBA" id="ARBA00022723"/>
    </source>
</evidence>
<dbReference type="GO" id="GO:0016705">
    <property type="term" value="F:oxidoreductase activity, acting on paired donors, with incorporation or reduction of molecular oxygen"/>
    <property type="evidence" value="ECO:0007669"/>
    <property type="project" value="InterPro"/>
</dbReference>
<keyword evidence="3 8" id="KW-0349">Heme</keyword>
<dbReference type="EMBL" id="JAPKFM010000009">
    <property type="protein sequence ID" value="MCX2964541.1"/>
    <property type="molecule type" value="Genomic_DNA"/>
</dbReference>
<evidence type="ECO:0000256" key="9">
    <source>
        <dbReference type="RuleBase" id="RU000461"/>
    </source>
</evidence>
<dbReference type="GO" id="GO:0016125">
    <property type="term" value="P:sterol metabolic process"/>
    <property type="evidence" value="ECO:0007669"/>
    <property type="project" value="TreeGrafter"/>
</dbReference>
<comment type="cofactor">
    <cofactor evidence="1 8">
        <name>heme</name>
        <dbReference type="ChEBI" id="CHEBI:30413"/>
    </cofactor>
</comment>
<organism evidence="10 11">
    <name type="scientific">Gordonia aquimaris</name>
    <dbReference type="NCBI Taxonomy" id="2984863"/>
    <lineage>
        <taxon>Bacteria</taxon>
        <taxon>Bacillati</taxon>
        <taxon>Actinomycetota</taxon>
        <taxon>Actinomycetes</taxon>
        <taxon>Mycobacteriales</taxon>
        <taxon>Gordoniaceae</taxon>
        <taxon>Gordonia</taxon>
    </lineage>
</organism>
<keyword evidence="11" id="KW-1185">Reference proteome</keyword>
<dbReference type="PANTHER" id="PTHR24286">
    <property type="entry name" value="CYTOCHROME P450 26"/>
    <property type="match status" value="1"/>
</dbReference>
<evidence type="ECO:0000256" key="2">
    <source>
        <dbReference type="ARBA" id="ARBA00010617"/>
    </source>
</evidence>
<dbReference type="SUPFAM" id="SSF48264">
    <property type="entry name" value="Cytochrome P450"/>
    <property type="match status" value="1"/>
</dbReference>
<evidence type="ECO:0000256" key="3">
    <source>
        <dbReference type="ARBA" id="ARBA00022617"/>
    </source>
</evidence>
<dbReference type="Proteomes" id="UP001143347">
    <property type="component" value="Unassembled WGS sequence"/>
</dbReference>
<keyword evidence="6 8" id="KW-0408">Iron</keyword>
<dbReference type="PROSITE" id="PS00086">
    <property type="entry name" value="CYTOCHROME_P450"/>
    <property type="match status" value="1"/>
</dbReference>
<dbReference type="PRINTS" id="PR00465">
    <property type="entry name" value="EP450IV"/>
</dbReference>
<dbReference type="GO" id="GO:0004497">
    <property type="term" value="F:monooxygenase activity"/>
    <property type="evidence" value="ECO:0007669"/>
    <property type="project" value="UniProtKB-KW"/>
</dbReference>
<keyword evidence="4 8" id="KW-0479">Metal-binding</keyword>
<protein>
    <submittedName>
        <fullName evidence="10">Cytochrome P450</fullName>
    </submittedName>
</protein>
<comment type="similarity">
    <text evidence="2 9">Belongs to the cytochrome P450 family.</text>
</comment>
<evidence type="ECO:0000256" key="7">
    <source>
        <dbReference type="ARBA" id="ARBA00023033"/>
    </source>
</evidence>
<evidence type="ECO:0000256" key="6">
    <source>
        <dbReference type="ARBA" id="ARBA00023004"/>
    </source>
</evidence>